<evidence type="ECO:0000313" key="2">
    <source>
        <dbReference type="Proteomes" id="UP000199352"/>
    </source>
</evidence>
<proteinExistence type="predicted"/>
<name>A0A1H9EF84_9PSEU</name>
<keyword evidence="2" id="KW-1185">Reference proteome</keyword>
<reference evidence="2" key="1">
    <citation type="submission" date="2016-10" db="EMBL/GenBank/DDBJ databases">
        <authorList>
            <person name="Varghese N."/>
            <person name="Submissions S."/>
        </authorList>
    </citation>
    <scope>NUCLEOTIDE SEQUENCE [LARGE SCALE GENOMIC DNA]</scope>
    <source>
        <strain evidence="2">CGMCC 4.3525</strain>
    </source>
</reference>
<accession>A0A1H9EF84</accession>
<sequence length="34" mass="3903">MEQRPGFHPLRLCTKGNARFWNPADIGFSQDVVD</sequence>
<dbReference type="InterPro" id="IPR012348">
    <property type="entry name" value="RNR-like"/>
</dbReference>
<gene>
    <name evidence="1" type="ORF">SAMN05216188_102525</name>
</gene>
<organism evidence="1 2">
    <name type="scientific">Lentzea xinjiangensis</name>
    <dbReference type="NCBI Taxonomy" id="402600"/>
    <lineage>
        <taxon>Bacteria</taxon>
        <taxon>Bacillati</taxon>
        <taxon>Actinomycetota</taxon>
        <taxon>Actinomycetes</taxon>
        <taxon>Pseudonocardiales</taxon>
        <taxon>Pseudonocardiaceae</taxon>
        <taxon>Lentzea</taxon>
    </lineage>
</organism>
<dbReference type="EMBL" id="FOFR01000002">
    <property type="protein sequence ID" value="SEQ24384.1"/>
    <property type="molecule type" value="Genomic_DNA"/>
</dbReference>
<dbReference type="AlphaFoldDB" id="A0A1H9EF84"/>
<dbReference type="GO" id="GO:0016491">
    <property type="term" value="F:oxidoreductase activity"/>
    <property type="evidence" value="ECO:0007669"/>
    <property type="project" value="InterPro"/>
</dbReference>
<protein>
    <submittedName>
        <fullName evidence="1">Ribonucleoside-diphosphate reductase beta chain</fullName>
    </submittedName>
</protein>
<evidence type="ECO:0000313" key="1">
    <source>
        <dbReference type="EMBL" id="SEQ24384.1"/>
    </source>
</evidence>
<dbReference type="Proteomes" id="UP000199352">
    <property type="component" value="Unassembled WGS sequence"/>
</dbReference>
<dbReference type="Gene3D" id="1.10.620.20">
    <property type="entry name" value="Ribonucleotide Reductase, subunit A"/>
    <property type="match status" value="1"/>
</dbReference>
<dbReference type="STRING" id="402600.SAMN05216188_102525"/>